<dbReference type="InterPro" id="IPR007110">
    <property type="entry name" value="Ig-like_dom"/>
</dbReference>
<evidence type="ECO:0000313" key="3">
    <source>
        <dbReference type="EMBL" id="KAF7218946.1"/>
    </source>
</evidence>
<dbReference type="SUPFAM" id="SSF48726">
    <property type="entry name" value="Immunoglobulin"/>
    <property type="match status" value="1"/>
</dbReference>
<feature type="transmembrane region" description="Helical" evidence="1">
    <location>
        <begin position="165"/>
        <end position="186"/>
    </location>
</feature>
<evidence type="ECO:0000256" key="1">
    <source>
        <dbReference type="SAM" id="Phobius"/>
    </source>
</evidence>
<comment type="caution">
    <text evidence="3">The sequence shown here is derived from an EMBL/GenBank/DDBJ whole genome shotgun (WGS) entry which is preliminary data.</text>
</comment>
<dbReference type="Proteomes" id="UP000822369">
    <property type="component" value="Chromosome 7"/>
</dbReference>
<dbReference type="EMBL" id="JAAVVJ010000007">
    <property type="protein sequence ID" value="KAF7218946.1"/>
    <property type="molecule type" value="Genomic_DNA"/>
</dbReference>
<sequence length="313" mass="34021">MLKGAKETETKQGPAMRASVCFCMLFCAAQDFVSSAETKTVVDLLPVELGANLTLSCTYNCSSGFIRGHWKKASDAPRRHNGSRTGDLCTVSLTLSNVSTEGVKENYTCYTEDTENPQLPQKIVRSVSIFIVPKMAPTSIAAPKTETKNASLSAEPGDQNEGIKVLASVTVMVAVVLAALAIYLCVNRNRQNCNGKGDYFINNYSSPQSKHAIFLPVKGTLSAQSEKVTLRIPQPDYESDTEVPYADIMITVRGVSTPELTQVGYLATGEWRGDTPRSALQASRSADRLNIPQPREVSRKMSSNSEYAVITYA</sequence>
<evidence type="ECO:0000313" key="4">
    <source>
        <dbReference type="Proteomes" id="UP000822369"/>
    </source>
</evidence>
<dbReference type="PROSITE" id="PS50835">
    <property type="entry name" value="IG_LIKE"/>
    <property type="match status" value="1"/>
</dbReference>
<keyword evidence="1" id="KW-1133">Transmembrane helix</keyword>
<keyword evidence="1" id="KW-0812">Transmembrane</keyword>
<dbReference type="AlphaFoldDB" id="A0A9D2YEC8"/>
<organism evidence="3 4">
    <name type="scientific">Nothobranchius furzeri</name>
    <name type="common">Turquoise killifish</name>
    <dbReference type="NCBI Taxonomy" id="105023"/>
    <lineage>
        <taxon>Eukaryota</taxon>
        <taxon>Metazoa</taxon>
        <taxon>Chordata</taxon>
        <taxon>Craniata</taxon>
        <taxon>Vertebrata</taxon>
        <taxon>Euteleostomi</taxon>
        <taxon>Actinopterygii</taxon>
        <taxon>Neopterygii</taxon>
        <taxon>Teleostei</taxon>
        <taxon>Neoteleostei</taxon>
        <taxon>Acanthomorphata</taxon>
        <taxon>Ovalentaria</taxon>
        <taxon>Atherinomorphae</taxon>
        <taxon>Cyprinodontiformes</taxon>
        <taxon>Nothobranchiidae</taxon>
        <taxon>Nothobranchius</taxon>
    </lineage>
</organism>
<reference evidence="3" key="1">
    <citation type="submission" date="2020-03" db="EMBL/GenBank/DDBJ databases">
        <title>Intra-Species Differences in Population Size shape Life History and Genome Evolution.</title>
        <authorList>
            <person name="Willemsen D."/>
            <person name="Cui R."/>
            <person name="Valenzano D.R."/>
        </authorList>
    </citation>
    <scope>NUCLEOTIDE SEQUENCE</scope>
    <source>
        <strain evidence="3">GRZ</strain>
        <tissue evidence="3">Whole</tissue>
    </source>
</reference>
<keyword evidence="1" id="KW-0472">Membrane</keyword>
<accession>A0A9D2YEC8</accession>
<evidence type="ECO:0000259" key="2">
    <source>
        <dbReference type="PROSITE" id="PS50835"/>
    </source>
</evidence>
<gene>
    <name evidence="3" type="ORF">G4P62_006450</name>
</gene>
<protein>
    <submittedName>
        <fullName evidence="3">Transcript variant X1</fullName>
    </submittedName>
</protein>
<proteinExistence type="predicted"/>
<feature type="domain" description="Ig-like" evidence="2">
    <location>
        <begin position="14"/>
        <end position="125"/>
    </location>
</feature>
<name>A0A9D2YEC8_NOTFU</name>
<dbReference type="InterPro" id="IPR036179">
    <property type="entry name" value="Ig-like_dom_sf"/>
</dbReference>